<feature type="transmembrane region" description="Helical" evidence="6">
    <location>
        <begin position="26"/>
        <end position="50"/>
    </location>
</feature>
<dbReference type="GO" id="GO:0017000">
    <property type="term" value="P:antibiotic biosynthetic process"/>
    <property type="evidence" value="ECO:0007669"/>
    <property type="project" value="InterPro"/>
</dbReference>
<dbReference type="PANTHER" id="PTHR34218:SF4">
    <property type="entry name" value="ACYL-HOMOSERINE LACTONE ACYLASE QUIP"/>
    <property type="match status" value="1"/>
</dbReference>
<gene>
    <name evidence="7" type="ORF">KDL01_34210</name>
</gene>
<dbReference type="PANTHER" id="PTHR34218">
    <property type="entry name" value="PEPTIDASE S45 PENICILLIN AMIDASE"/>
    <property type="match status" value="1"/>
</dbReference>
<dbReference type="Gene3D" id="3.60.20.10">
    <property type="entry name" value="Glutamine Phosphoribosylpyrophosphate, subunit 1, domain 1"/>
    <property type="match status" value="1"/>
</dbReference>
<organism evidence="7 8">
    <name type="scientific">Actinospica durhamensis</name>
    <dbReference type="NCBI Taxonomy" id="1508375"/>
    <lineage>
        <taxon>Bacteria</taxon>
        <taxon>Bacillati</taxon>
        <taxon>Actinomycetota</taxon>
        <taxon>Actinomycetes</taxon>
        <taxon>Catenulisporales</taxon>
        <taxon>Actinospicaceae</taxon>
        <taxon>Actinospica</taxon>
    </lineage>
</organism>
<keyword evidence="3" id="KW-0865">Zymogen</keyword>
<dbReference type="Gene3D" id="2.30.120.10">
    <property type="match status" value="1"/>
</dbReference>
<evidence type="ECO:0000256" key="2">
    <source>
        <dbReference type="ARBA" id="ARBA00022801"/>
    </source>
</evidence>
<dbReference type="Pfam" id="PF01804">
    <property type="entry name" value="Penicil_amidase"/>
    <property type="match status" value="1"/>
</dbReference>
<comment type="caution">
    <text evidence="7">The sequence shown here is derived from an EMBL/GenBank/DDBJ whole genome shotgun (WGS) entry which is preliminary data.</text>
</comment>
<dbReference type="InterPro" id="IPR002692">
    <property type="entry name" value="S45"/>
</dbReference>
<name>A0A941EV91_9ACTN</name>
<keyword evidence="5" id="KW-0479">Metal-binding</keyword>
<comment type="cofactor">
    <cofactor evidence="5">
        <name>Ca(2+)</name>
        <dbReference type="ChEBI" id="CHEBI:29108"/>
    </cofactor>
    <text evidence="5">Binds 1 Ca(2+) ion per dimer.</text>
</comment>
<evidence type="ECO:0000256" key="4">
    <source>
        <dbReference type="PIRSR" id="PIRSR001227-1"/>
    </source>
</evidence>
<dbReference type="PIRSF" id="PIRSF001227">
    <property type="entry name" value="Pen_acylase"/>
    <property type="match status" value="1"/>
</dbReference>
<dbReference type="CDD" id="cd03747">
    <property type="entry name" value="Ntn_PGA_like"/>
    <property type="match status" value="1"/>
</dbReference>
<sequence length="818" mass="86342">MATSTDSREGSAGTAVRRRRRLLWRVLGAVAVLLVLGLLAAAGVTGWQLVTALHASYPQVSGEAAADGLGALADVERDAAGIPQIYAATPHDLFLAQGYVQAQDRFWQMDVSRRYADGTLAAVLGPSWVAHDELARALGWRTVAQRSYDLLQPASKDYLQAYAQGVNDYLDAHPGGDSLSIEYSVLGLPYTGTAQGSRPASWTPVDTLSWLEAVAWDQDGAVAQEATRSLLTETLSRDQVDELYPGDGADSALDAWAVSGKLTATGKPMLAAAPVAPPSLPSTWYQVGLHCEHLDADCPFDDSGYTEPGVPGVLIGHNQSIAWSWSGRQVHNSDLYLEKVTGGQYLYDGHEYPVTRRQETISVAGAAPVTVAVRSTRHGPLISDFSAVLRRAGTTAPAARAGDPSRGAPPGIAYDVAVDSTALVPNTTADALFALDQATGWDQFTAAAKGMTAPAESMVYADVAGNIGYQGPGGVPVRAAGDEGSWPVPGWTSVHDWAAAPGSAAPEQEYDPADGYIATAPGAVTGVRAERTVADLTGDRIQDGKLDANGLGAVQDDAYDPEAAVLVPYLLRTSVNDFTGSAVALLRTWDYTEPAGSSAAAYYNAVWAELLRLVVGRQLPQDESAAQLGLDGSVSWDSVVNTLLTQPDNPWWGAPGPGRENARDAMLAEAMTKARLDLTSLMGKDVATWTWGRVHTLTPENQTLGVGARPALVKWLLDGDSLQLSGGGSDVAAASWNVGSDAFTVGEAPALRMVVDLADPDASRWIGQTGESGHVDDSHYLDQAPLWASGETRPWPFTPSAARAATLDDLVLRPTRDQ</sequence>
<feature type="active site" description="Nucleophile" evidence="4">
    <location>
        <position position="251"/>
    </location>
</feature>
<dbReference type="AlphaFoldDB" id="A0A941EV91"/>
<keyword evidence="6" id="KW-0472">Membrane</keyword>
<keyword evidence="5" id="KW-0106">Calcium</keyword>
<dbReference type="Proteomes" id="UP000675781">
    <property type="component" value="Unassembled WGS sequence"/>
</dbReference>
<dbReference type="GO" id="GO:0046872">
    <property type="term" value="F:metal ion binding"/>
    <property type="evidence" value="ECO:0007669"/>
    <property type="project" value="UniProtKB-KW"/>
</dbReference>
<dbReference type="EMBL" id="JAGSOG010000283">
    <property type="protein sequence ID" value="MBR7838375.1"/>
    <property type="molecule type" value="Genomic_DNA"/>
</dbReference>
<dbReference type="SUPFAM" id="SSF56235">
    <property type="entry name" value="N-terminal nucleophile aminohydrolases (Ntn hydrolases)"/>
    <property type="match status" value="1"/>
</dbReference>
<dbReference type="Gene3D" id="1.10.439.10">
    <property type="entry name" value="Penicillin Amidohydrolase, domain 1"/>
    <property type="match status" value="1"/>
</dbReference>
<reference evidence="7" key="1">
    <citation type="submission" date="2021-04" db="EMBL/GenBank/DDBJ databases">
        <title>Genome based classification of Actinospica acidithermotolerans sp. nov., an actinobacterium isolated from an Indonesian hot spring.</title>
        <authorList>
            <person name="Kusuma A.B."/>
            <person name="Putra K.E."/>
            <person name="Nafisah S."/>
            <person name="Loh J."/>
            <person name="Nouioui I."/>
            <person name="Goodfellow M."/>
        </authorList>
    </citation>
    <scope>NUCLEOTIDE SEQUENCE</scope>
    <source>
        <strain evidence="7">CSCA 57</strain>
    </source>
</reference>
<evidence type="ECO:0000256" key="1">
    <source>
        <dbReference type="ARBA" id="ARBA00006586"/>
    </source>
</evidence>
<dbReference type="InterPro" id="IPR023343">
    <property type="entry name" value="Penicillin_amidase_dom1"/>
</dbReference>
<evidence type="ECO:0000256" key="6">
    <source>
        <dbReference type="SAM" id="Phobius"/>
    </source>
</evidence>
<evidence type="ECO:0000256" key="3">
    <source>
        <dbReference type="ARBA" id="ARBA00023145"/>
    </source>
</evidence>
<dbReference type="GO" id="GO:0016811">
    <property type="term" value="F:hydrolase activity, acting on carbon-nitrogen (but not peptide) bonds, in linear amides"/>
    <property type="evidence" value="ECO:0007669"/>
    <property type="project" value="InterPro"/>
</dbReference>
<evidence type="ECO:0000313" key="7">
    <source>
        <dbReference type="EMBL" id="MBR7838375.1"/>
    </source>
</evidence>
<dbReference type="InterPro" id="IPR029055">
    <property type="entry name" value="Ntn_hydrolases_N"/>
</dbReference>
<protein>
    <submittedName>
        <fullName evidence="7">Penicillin acylase family protein</fullName>
    </submittedName>
</protein>
<dbReference type="InterPro" id="IPR043146">
    <property type="entry name" value="Penicillin_amidase_N_B-knob"/>
</dbReference>
<feature type="binding site" evidence="5">
    <location>
        <position position="334"/>
    </location>
    <ligand>
        <name>Ca(2+)</name>
        <dbReference type="ChEBI" id="CHEBI:29108"/>
    </ligand>
</feature>
<keyword evidence="6" id="KW-1133">Transmembrane helix</keyword>
<keyword evidence="2" id="KW-0378">Hydrolase</keyword>
<dbReference type="Gene3D" id="1.10.1400.10">
    <property type="match status" value="1"/>
</dbReference>
<proteinExistence type="inferred from homology"/>
<evidence type="ECO:0000256" key="5">
    <source>
        <dbReference type="PIRSR" id="PIRSR001227-2"/>
    </source>
</evidence>
<accession>A0A941EV91</accession>
<evidence type="ECO:0000313" key="8">
    <source>
        <dbReference type="Proteomes" id="UP000675781"/>
    </source>
</evidence>
<keyword evidence="8" id="KW-1185">Reference proteome</keyword>
<keyword evidence="6" id="KW-0812">Transmembrane</keyword>
<comment type="similarity">
    <text evidence="1">Belongs to the peptidase S45 family.</text>
</comment>
<dbReference type="InterPro" id="IPR043147">
    <property type="entry name" value="Penicillin_amidase_A-knob"/>
</dbReference>
<dbReference type="RefSeq" id="WP_212532831.1">
    <property type="nucleotide sequence ID" value="NZ_JAGSOG010000283.1"/>
</dbReference>
<dbReference type="InterPro" id="IPR014395">
    <property type="entry name" value="Pen/GL7ACA/AHL_acylase"/>
</dbReference>